<feature type="domain" description="Fe2OG dioxygenase" evidence="4">
    <location>
        <begin position="188"/>
        <end position="299"/>
    </location>
</feature>
<keyword evidence="2" id="KW-0560">Oxidoreductase</keyword>
<dbReference type="SUPFAM" id="SSF51197">
    <property type="entry name" value="Clavaminate synthase-like"/>
    <property type="match status" value="1"/>
</dbReference>
<dbReference type="Pfam" id="PF03171">
    <property type="entry name" value="2OG-FeII_Oxy"/>
    <property type="match status" value="1"/>
</dbReference>
<keyword evidence="6" id="KW-1185">Reference proteome</keyword>
<accession>A0A194X891</accession>
<dbReference type="OrthoDB" id="288590at2759"/>
<feature type="region of interest" description="Disordered" evidence="3">
    <location>
        <begin position="17"/>
        <end position="48"/>
    </location>
</feature>
<evidence type="ECO:0000313" key="5">
    <source>
        <dbReference type="EMBL" id="KUJ16012.1"/>
    </source>
</evidence>
<protein>
    <submittedName>
        <fullName evidence="5">Putative leucoanthocyanidin dioxygenase</fullName>
    </submittedName>
</protein>
<dbReference type="InterPro" id="IPR044861">
    <property type="entry name" value="IPNS-like_FE2OG_OXY"/>
</dbReference>
<dbReference type="PANTHER" id="PTHR47990">
    <property type="entry name" value="2-OXOGLUTARATE (2OG) AND FE(II)-DEPENDENT OXYGENASE SUPERFAMILY PROTEIN-RELATED"/>
    <property type="match status" value="1"/>
</dbReference>
<proteinExistence type="inferred from homology"/>
<keyword evidence="5" id="KW-0223">Dioxygenase</keyword>
<dbReference type="Proteomes" id="UP000070700">
    <property type="component" value="Unassembled WGS sequence"/>
</dbReference>
<dbReference type="GO" id="GO:0046872">
    <property type="term" value="F:metal ion binding"/>
    <property type="evidence" value="ECO:0007669"/>
    <property type="project" value="UniProtKB-KW"/>
</dbReference>
<dbReference type="InParanoid" id="A0A194X891"/>
<dbReference type="EMBL" id="KQ947417">
    <property type="protein sequence ID" value="KUJ16012.1"/>
    <property type="molecule type" value="Genomic_DNA"/>
</dbReference>
<dbReference type="Gene3D" id="2.60.120.330">
    <property type="entry name" value="B-lactam Antibiotic, Isopenicillin N Synthase, Chain"/>
    <property type="match status" value="1"/>
</dbReference>
<reference evidence="5 6" key="1">
    <citation type="submission" date="2015-10" db="EMBL/GenBank/DDBJ databases">
        <title>Full genome of DAOMC 229536 Phialocephala scopiformis, a fungal endophyte of spruce producing the potent anti-insectan compound rugulosin.</title>
        <authorList>
            <consortium name="DOE Joint Genome Institute"/>
            <person name="Walker A.K."/>
            <person name="Frasz S.L."/>
            <person name="Seifert K.A."/>
            <person name="Miller J.D."/>
            <person name="Mondo S.J."/>
            <person name="Labutti K."/>
            <person name="Lipzen A."/>
            <person name="Dockter R."/>
            <person name="Kennedy M."/>
            <person name="Grigoriev I.V."/>
            <person name="Spatafora J.W."/>
        </authorList>
    </citation>
    <scope>NUCLEOTIDE SEQUENCE [LARGE SCALE GENOMIC DNA]</scope>
    <source>
        <strain evidence="5 6">CBS 120377</strain>
    </source>
</reference>
<evidence type="ECO:0000256" key="2">
    <source>
        <dbReference type="RuleBase" id="RU003682"/>
    </source>
</evidence>
<sequence>MSSKLLSVPIVDLSPFTSGGDLESRKRAARELAEKGHKNGSVGISGHGVPSDIHEKAFQITEKLFDLPYEDKMKAPHPDGYVPHRGYSGIAKEQGAAKTALETDDEAQKAAIMKASDYKESYEIGSEENKVQYNIWMSEDVLPGFRTFMTDFYWSLNKAANAILEAIMMSLDLTEEEAESMSKIHTGHDNQLRLLHYPPISPEMLKNEAIGRLGAHTDFSTFTLLWQDVQSGLEFGDRETGDFMPAIAKEGVVYMNIGDMGQRISNGFYPSAIHRVVIAGKDTGEVTPARYSIPFFVAPFPEGLVEPQPSLVASHGQRVYEPITFAAYCEKMMKATQLIPDE</sequence>
<dbReference type="GO" id="GO:0044283">
    <property type="term" value="P:small molecule biosynthetic process"/>
    <property type="evidence" value="ECO:0007669"/>
    <property type="project" value="UniProtKB-ARBA"/>
</dbReference>
<evidence type="ECO:0000259" key="4">
    <source>
        <dbReference type="PROSITE" id="PS51471"/>
    </source>
</evidence>
<dbReference type="InterPro" id="IPR050231">
    <property type="entry name" value="Iron_ascorbate_oxido_reductase"/>
</dbReference>
<dbReference type="Pfam" id="PF14226">
    <property type="entry name" value="DIOX_N"/>
    <property type="match status" value="1"/>
</dbReference>
<dbReference type="PROSITE" id="PS51471">
    <property type="entry name" value="FE2OG_OXY"/>
    <property type="match status" value="1"/>
</dbReference>
<dbReference type="RefSeq" id="XP_018070367.1">
    <property type="nucleotide sequence ID" value="XM_018217655.1"/>
</dbReference>
<dbReference type="InterPro" id="IPR026992">
    <property type="entry name" value="DIOX_N"/>
</dbReference>
<name>A0A194X891_MOLSC</name>
<evidence type="ECO:0000313" key="6">
    <source>
        <dbReference type="Proteomes" id="UP000070700"/>
    </source>
</evidence>
<dbReference type="GeneID" id="28827381"/>
<dbReference type="KEGG" id="psco:LY89DRAFT_708044"/>
<dbReference type="AlphaFoldDB" id="A0A194X891"/>
<dbReference type="GO" id="GO:0051213">
    <property type="term" value="F:dioxygenase activity"/>
    <property type="evidence" value="ECO:0007669"/>
    <property type="project" value="UniProtKB-KW"/>
</dbReference>
<organism evidence="5 6">
    <name type="scientific">Mollisia scopiformis</name>
    <name type="common">Conifer needle endophyte fungus</name>
    <name type="synonym">Phialocephala scopiformis</name>
    <dbReference type="NCBI Taxonomy" id="149040"/>
    <lineage>
        <taxon>Eukaryota</taxon>
        <taxon>Fungi</taxon>
        <taxon>Dikarya</taxon>
        <taxon>Ascomycota</taxon>
        <taxon>Pezizomycotina</taxon>
        <taxon>Leotiomycetes</taxon>
        <taxon>Helotiales</taxon>
        <taxon>Mollisiaceae</taxon>
        <taxon>Mollisia</taxon>
    </lineage>
</organism>
<evidence type="ECO:0000256" key="1">
    <source>
        <dbReference type="ARBA" id="ARBA00008056"/>
    </source>
</evidence>
<feature type="compositionally biased region" description="Basic and acidic residues" evidence="3">
    <location>
        <begin position="22"/>
        <end position="37"/>
    </location>
</feature>
<gene>
    <name evidence="5" type="ORF">LY89DRAFT_708044</name>
</gene>
<dbReference type="InterPro" id="IPR005123">
    <property type="entry name" value="Oxoglu/Fe-dep_dioxygenase_dom"/>
</dbReference>
<keyword evidence="2" id="KW-0479">Metal-binding</keyword>
<comment type="similarity">
    <text evidence="1 2">Belongs to the iron/ascorbate-dependent oxidoreductase family.</text>
</comment>
<keyword evidence="2" id="KW-0408">Iron</keyword>
<evidence type="ECO:0000256" key="3">
    <source>
        <dbReference type="SAM" id="MobiDB-lite"/>
    </source>
</evidence>
<dbReference type="InterPro" id="IPR027443">
    <property type="entry name" value="IPNS-like_sf"/>
</dbReference>